<accession>A0AAV3QHU9</accession>
<keyword evidence="1" id="KW-0472">Membrane</keyword>
<dbReference type="AlphaFoldDB" id="A0AAV3QHU9"/>
<protein>
    <submittedName>
        <fullName evidence="3">Transmembrane signal receptor</fullName>
    </submittedName>
</protein>
<dbReference type="InterPro" id="IPR043502">
    <property type="entry name" value="DNA/RNA_pol_sf"/>
</dbReference>
<comment type="caution">
    <text evidence="3">The sequence shown here is derived from an EMBL/GenBank/DDBJ whole genome shotgun (WGS) entry which is preliminary data.</text>
</comment>
<feature type="transmembrane region" description="Helical" evidence="1">
    <location>
        <begin position="157"/>
        <end position="180"/>
    </location>
</feature>
<reference evidence="3 4" key="1">
    <citation type="submission" date="2024-01" db="EMBL/GenBank/DDBJ databases">
        <title>The complete chloroplast genome sequence of Lithospermum erythrorhizon: insights into the phylogenetic relationship among Boraginaceae species and the maternal lineages of purple gromwells.</title>
        <authorList>
            <person name="Okada T."/>
            <person name="Watanabe K."/>
        </authorList>
    </citation>
    <scope>NUCLEOTIDE SEQUENCE [LARGE SCALE GENOMIC DNA]</scope>
</reference>
<evidence type="ECO:0000313" key="4">
    <source>
        <dbReference type="Proteomes" id="UP001454036"/>
    </source>
</evidence>
<dbReference type="PANTHER" id="PTHR11439:SF524">
    <property type="entry name" value="RNA-DIRECTED DNA POLYMERASE, PROTEIN KINASE RLK-PELLE-DLSV FAMILY"/>
    <property type="match status" value="1"/>
</dbReference>
<dbReference type="PANTHER" id="PTHR11439">
    <property type="entry name" value="GAG-POL-RELATED RETROTRANSPOSON"/>
    <property type="match status" value="1"/>
</dbReference>
<dbReference type="SUPFAM" id="SSF56672">
    <property type="entry name" value="DNA/RNA polymerases"/>
    <property type="match status" value="1"/>
</dbReference>
<keyword evidence="3" id="KW-0675">Receptor</keyword>
<dbReference type="Proteomes" id="UP001454036">
    <property type="component" value="Unassembled WGS sequence"/>
</dbReference>
<feature type="domain" description="Reverse transcriptase Ty1/copia-type" evidence="2">
    <location>
        <begin position="19"/>
        <end position="151"/>
    </location>
</feature>
<proteinExistence type="predicted"/>
<dbReference type="EMBL" id="BAABME010004366">
    <property type="protein sequence ID" value="GAA0162108.1"/>
    <property type="molecule type" value="Genomic_DNA"/>
</dbReference>
<sequence length="300" mass="34029">MRRFICIHRYAFGQDHAYPNHDCKLRKSLYGLKQAPRAWYQRFADYVSTIGFIHSKSDHSLFIYKEGPQTAYLLLYVDEIILTASSKSLRRSIMSLLNAEFAMKDLGKLSYFLGIVVTHHPGGLFLSQKKYVEAIIARAGMFSCKPSATPIDTKSKLGAVLAFLVKILLSFAIWLVHFNISRLQHRISPMLFNKSVYSCILPCQITCLLESNTRKSTSGYCVFLADNLISWSSKRQTTISRSSAEAEYRGVANVVSEALLFTSLKIQFSINEPIMLRLTSILFETSLSIRPRPAPTTRVY</sequence>
<dbReference type="CDD" id="cd09272">
    <property type="entry name" value="RNase_HI_RT_Ty1"/>
    <property type="match status" value="1"/>
</dbReference>
<keyword evidence="1" id="KW-1133">Transmembrane helix</keyword>
<organism evidence="3 4">
    <name type="scientific">Lithospermum erythrorhizon</name>
    <name type="common">Purple gromwell</name>
    <name type="synonym">Lithospermum officinale var. erythrorhizon</name>
    <dbReference type="NCBI Taxonomy" id="34254"/>
    <lineage>
        <taxon>Eukaryota</taxon>
        <taxon>Viridiplantae</taxon>
        <taxon>Streptophyta</taxon>
        <taxon>Embryophyta</taxon>
        <taxon>Tracheophyta</taxon>
        <taxon>Spermatophyta</taxon>
        <taxon>Magnoliopsida</taxon>
        <taxon>eudicotyledons</taxon>
        <taxon>Gunneridae</taxon>
        <taxon>Pentapetalae</taxon>
        <taxon>asterids</taxon>
        <taxon>lamiids</taxon>
        <taxon>Boraginales</taxon>
        <taxon>Boraginaceae</taxon>
        <taxon>Boraginoideae</taxon>
        <taxon>Lithospermeae</taxon>
        <taxon>Lithospermum</taxon>
    </lineage>
</organism>
<gene>
    <name evidence="3" type="ORF">LIER_18277</name>
</gene>
<dbReference type="InterPro" id="IPR013103">
    <property type="entry name" value="RVT_2"/>
</dbReference>
<evidence type="ECO:0000256" key="1">
    <source>
        <dbReference type="SAM" id="Phobius"/>
    </source>
</evidence>
<dbReference type="Pfam" id="PF07727">
    <property type="entry name" value="RVT_2"/>
    <property type="match status" value="1"/>
</dbReference>
<name>A0AAV3QHU9_LITER</name>
<keyword evidence="1 3" id="KW-0812">Transmembrane</keyword>
<evidence type="ECO:0000313" key="3">
    <source>
        <dbReference type="EMBL" id="GAA0162108.1"/>
    </source>
</evidence>
<evidence type="ECO:0000259" key="2">
    <source>
        <dbReference type="Pfam" id="PF07727"/>
    </source>
</evidence>
<keyword evidence="4" id="KW-1185">Reference proteome</keyword>